<feature type="compositionally biased region" description="Polar residues" evidence="3">
    <location>
        <begin position="125"/>
        <end position="137"/>
    </location>
</feature>
<gene>
    <name evidence="6" type="ORF">BCR42DRAFT_405640</name>
</gene>
<dbReference type="InterPro" id="IPR036864">
    <property type="entry name" value="Zn2-C6_fun-type_DNA-bd_sf"/>
</dbReference>
<dbReference type="OrthoDB" id="5121955at2759"/>
<dbReference type="Proteomes" id="UP000193560">
    <property type="component" value="Unassembled WGS sequence"/>
</dbReference>
<feature type="domain" description="Zn(2)-C6 fungal-type" evidence="5">
    <location>
        <begin position="54"/>
        <end position="86"/>
    </location>
</feature>
<feature type="region of interest" description="Disordered" evidence="3">
    <location>
        <begin position="613"/>
        <end position="634"/>
    </location>
</feature>
<evidence type="ECO:0000256" key="2">
    <source>
        <dbReference type="ARBA" id="ARBA00023242"/>
    </source>
</evidence>
<comment type="caution">
    <text evidence="6">The sequence shown here is derived from an EMBL/GenBank/DDBJ whole genome shotgun (WGS) entry which is preliminary data.</text>
</comment>
<dbReference type="InterPro" id="IPR007219">
    <property type="entry name" value="XnlR_reg_dom"/>
</dbReference>
<keyword evidence="1" id="KW-0479">Metal-binding</keyword>
<dbReference type="Pfam" id="PF00172">
    <property type="entry name" value="Zn_clus"/>
    <property type="match status" value="1"/>
</dbReference>
<dbReference type="CDD" id="cd12148">
    <property type="entry name" value="fungal_TF_MHR"/>
    <property type="match status" value="1"/>
</dbReference>
<feature type="transmembrane region" description="Helical" evidence="4">
    <location>
        <begin position="471"/>
        <end position="489"/>
    </location>
</feature>
<dbReference type="Gene3D" id="4.10.240.10">
    <property type="entry name" value="Zn(2)-C6 fungal-type DNA-binding domain"/>
    <property type="match status" value="1"/>
</dbReference>
<evidence type="ECO:0000256" key="1">
    <source>
        <dbReference type="ARBA" id="ARBA00022723"/>
    </source>
</evidence>
<dbReference type="SMART" id="SM00066">
    <property type="entry name" value="GAL4"/>
    <property type="match status" value="1"/>
</dbReference>
<dbReference type="GO" id="GO:0000981">
    <property type="term" value="F:DNA-binding transcription factor activity, RNA polymerase II-specific"/>
    <property type="evidence" value="ECO:0007669"/>
    <property type="project" value="InterPro"/>
</dbReference>
<evidence type="ECO:0000256" key="4">
    <source>
        <dbReference type="SAM" id="Phobius"/>
    </source>
</evidence>
<dbReference type="AlphaFoldDB" id="A0A1X2ITT7"/>
<accession>A0A1X2ITT7</accession>
<dbReference type="PANTHER" id="PTHR46910:SF1">
    <property type="entry name" value="MISCELLANEOUS ZN(II)2CYS6 TRANSCRIPTION FACTOR (EUROFUNG)-RELATED"/>
    <property type="match status" value="1"/>
</dbReference>
<evidence type="ECO:0000313" key="7">
    <source>
        <dbReference type="Proteomes" id="UP000193560"/>
    </source>
</evidence>
<feature type="compositionally biased region" description="Polar residues" evidence="3">
    <location>
        <begin position="616"/>
        <end position="634"/>
    </location>
</feature>
<dbReference type="EMBL" id="MCGE01000004">
    <property type="protein sequence ID" value="ORZ22173.1"/>
    <property type="molecule type" value="Genomic_DNA"/>
</dbReference>
<protein>
    <submittedName>
        <fullName evidence="6">Fungal-specific transcription factor domain-domain-containing protein</fullName>
    </submittedName>
</protein>
<proteinExistence type="predicted"/>
<keyword evidence="4" id="KW-1133">Transmembrane helix</keyword>
<keyword evidence="4" id="KW-0472">Membrane</keyword>
<reference evidence="6 7" key="1">
    <citation type="submission" date="2016-07" db="EMBL/GenBank/DDBJ databases">
        <title>Pervasive Adenine N6-methylation of Active Genes in Fungi.</title>
        <authorList>
            <consortium name="DOE Joint Genome Institute"/>
            <person name="Mondo S.J."/>
            <person name="Dannebaum R.O."/>
            <person name="Kuo R.C."/>
            <person name="Labutti K."/>
            <person name="Haridas S."/>
            <person name="Kuo A."/>
            <person name="Salamov A."/>
            <person name="Ahrendt S.R."/>
            <person name="Lipzen A."/>
            <person name="Sullivan W."/>
            <person name="Andreopoulos W.B."/>
            <person name="Clum A."/>
            <person name="Lindquist E."/>
            <person name="Daum C."/>
            <person name="Ramamoorthy G.K."/>
            <person name="Gryganskyi A."/>
            <person name="Culley D."/>
            <person name="Magnuson J.K."/>
            <person name="James T.Y."/>
            <person name="O'Malley M.A."/>
            <person name="Stajich J.E."/>
            <person name="Spatafora J.W."/>
            <person name="Visel A."/>
            <person name="Grigoriev I.V."/>
        </authorList>
    </citation>
    <scope>NUCLEOTIDE SEQUENCE [LARGE SCALE GENOMIC DNA]</scope>
    <source>
        <strain evidence="6 7">NRRL 1336</strain>
    </source>
</reference>
<keyword evidence="4" id="KW-0812">Transmembrane</keyword>
<organism evidence="6 7">
    <name type="scientific">Absidia repens</name>
    <dbReference type="NCBI Taxonomy" id="90262"/>
    <lineage>
        <taxon>Eukaryota</taxon>
        <taxon>Fungi</taxon>
        <taxon>Fungi incertae sedis</taxon>
        <taxon>Mucoromycota</taxon>
        <taxon>Mucoromycotina</taxon>
        <taxon>Mucoromycetes</taxon>
        <taxon>Mucorales</taxon>
        <taxon>Cunninghamellaceae</taxon>
        <taxon>Absidia</taxon>
    </lineage>
</organism>
<dbReference type="SMART" id="SM00906">
    <property type="entry name" value="Fungal_trans"/>
    <property type="match status" value="1"/>
</dbReference>
<evidence type="ECO:0000259" key="5">
    <source>
        <dbReference type="PROSITE" id="PS50048"/>
    </source>
</evidence>
<evidence type="ECO:0000313" key="6">
    <source>
        <dbReference type="EMBL" id="ORZ22173.1"/>
    </source>
</evidence>
<dbReference type="InterPro" id="IPR001138">
    <property type="entry name" value="Zn2Cys6_DnaBD"/>
</dbReference>
<sequence length="791" mass="88846">MKTHKAHHPNVPIQSRPLKPSSSCSAENSHIPAISYPQSTYATNLSKRHRTEKACDNCRRRKVRCELQQDGSICKQCLQTNGACTFTASPRKRGRPGVVQLEERLERLERLLADREQSGRKEHSNFNTFGQQNNGSRQMEENERSSSWRYPRPKDTIKGINDWIYRMCGIDKETSDTLVKIYFTYIYPVIPVVNKAAFLQQYRDQVDVLPSPPLLCAIYSVAMRYTESSIAFGNCTKYPLLNSTGQRTSDAWSHKHMDYIKCNQSPTLPAIQSLVISMQYRTSANSRWTDVWLLNSVAVRMAQDIGLHRNDQDGSLSESDKETRKRLWGLLYILDRWFSAGTGRPLAAFDEDCDETYPQPVYVDDLADKPMNPIHRSQQTNIPCATIDIMNYPQSPLFQAVAQLTKVSKILGNILHGLYTPAARKQCMETGSAELVGKLEESLGVWRSKLPPFLRITGTLVNWKTYGDESMTILSGVIGLAYYTSLILLHRPFIQMKSTPSSHLSLQVCTNAAIRTVDIIGKMQSRNHLLVSWSFIIYPVFVSSLIHVYNANSPSSMVADVARANLMRILATLQLFSKLSPLAEKLHTALYCVAQHRRYLPCSYEPLSEIPAPLDSRQSTTPPDCTPHLSGQNELNANTSISESTSSSLPTSSNYCNSIMDWIDSKCVPLSSSGYGDLDHSFGIRSLFALGYSDCSRCYSSDPFTSYSTLAKVGDNNAPATSTDNPVRLYDDFQLYISNNDHSQRNTAIPCATTATSNVKQSFYPGNIFWDLPSGMELNEWPTQPGTHRSL</sequence>
<keyword evidence="7" id="KW-1185">Reference proteome</keyword>
<dbReference type="GO" id="GO:0008270">
    <property type="term" value="F:zinc ion binding"/>
    <property type="evidence" value="ECO:0007669"/>
    <property type="project" value="InterPro"/>
</dbReference>
<feature type="region of interest" description="Disordered" evidence="3">
    <location>
        <begin position="115"/>
        <end position="152"/>
    </location>
</feature>
<keyword evidence="2" id="KW-0539">Nucleus</keyword>
<dbReference type="Pfam" id="PF04082">
    <property type="entry name" value="Fungal_trans"/>
    <property type="match status" value="1"/>
</dbReference>
<name>A0A1X2ITT7_9FUNG</name>
<dbReference type="SUPFAM" id="SSF57701">
    <property type="entry name" value="Zn2/Cys6 DNA-binding domain"/>
    <property type="match status" value="1"/>
</dbReference>
<dbReference type="CDD" id="cd00067">
    <property type="entry name" value="GAL4"/>
    <property type="match status" value="1"/>
</dbReference>
<feature type="compositionally biased region" description="Basic and acidic residues" evidence="3">
    <location>
        <begin position="115"/>
        <end position="124"/>
    </location>
</feature>
<dbReference type="GO" id="GO:0006351">
    <property type="term" value="P:DNA-templated transcription"/>
    <property type="evidence" value="ECO:0007669"/>
    <property type="project" value="InterPro"/>
</dbReference>
<feature type="transmembrane region" description="Helical" evidence="4">
    <location>
        <begin position="529"/>
        <end position="549"/>
    </location>
</feature>
<dbReference type="PANTHER" id="PTHR46910">
    <property type="entry name" value="TRANSCRIPTION FACTOR PDR1"/>
    <property type="match status" value="1"/>
</dbReference>
<dbReference type="InterPro" id="IPR050987">
    <property type="entry name" value="AtrR-like"/>
</dbReference>
<dbReference type="PROSITE" id="PS50048">
    <property type="entry name" value="ZN2_CY6_FUNGAL_2"/>
    <property type="match status" value="1"/>
</dbReference>
<dbReference type="PROSITE" id="PS00463">
    <property type="entry name" value="ZN2_CY6_FUNGAL_1"/>
    <property type="match status" value="1"/>
</dbReference>
<dbReference type="STRING" id="90262.A0A1X2ITT7"/>
<feature type="compositionally biased region" description="Basic and acidic residues" evidence="3">
    <location>
        <begin position="138"/>
        <end position="152"/>
    </location>
</feature>
<dbReference type="GO" id="GO:0003677">
    <property type="term" value="F:DNA binding"/>
    <property type="evidence" value="ECO:0007669"/>
    <property type="project" value="InterPro"/>
</dbReference>
<feature type="region of interest" description="Disordered" evidence="3">
    <location>
        <begin position="1"/>
        <end position="30"/>
    </location>
</feature>
<evidence type="ECO:0000256" key="3">
    <source>
        <dbReference type="SAM" id="MobiDB-lite"/>
    </source>
</evidence>